<name>A0A0E9WE51_ANGAN</name>
<reference evidence="1" key="1">
    <citation type="submission" date="2014-11" db="EMBL/GenBank/DDBJ databases">
        <authorList>
            <person name="Amaro Gonzalez C."/>
        </authorList>
    </citation>
    <scope>NUCLEOTIDE SEQUENCE</scope>
</reference>
<organism evidence="1">
    <name type="scientific">Anguilla anguilla</name>
    <name type="common">European freshwater eel</name>
    <name type="synonym">Muraena anguilla</name>
    <dbReference type="NCBI Taxonomy" id="7936"/>
    <lineage>
        <taxon>Eukaryota</taxon>
        <taxon>Metazoa</taxon>
        <taxon>Chordata</taxon>
        <taxon>Craniata</taxon>
        <taxon>Vertebrata</taxon>
        <taxon>Euteleostomi</taxon>
        <taxon>Actinopterygii</taxon>
        <taxon>Neopterygii</taxon>
        <taxon>Teleostei</taxon>
        <taxon>Anguilliformes</taxon>
        <taxon>Anguillidae</taxon>
        <taxon>Anguilla</taxon>
    </lineage>
</organism>
<protein>
    <submittedName>
        <fullName evidence="1">Uncharacterized protein</fullName>
    </submittedName>
</protein>
<evidence type="ECO:0000313" key="1">
    <source>
        <dbReference type="EMBL" id="JAH87825.1"/>
    </source>
</evidence>
<dbReference type="AlphaFoldDB" id="A0A0E9WE51"/>
<dbReference type="EMBL" id="GBXM01020752">
    <property type="protein sequence ID" value="JAH87825.1"/>
    <property type="molecule type" value="Transcribed_RNA"/>
</dbReference>
<proteinExistence type="predicted"/>
<accession>A0A0E9WE51</accession>
<reference evidence="1" key="2">
    <citation type="journal article" date="2015" name="Fish Shellfish Immunol.">
        <title>Early steps in the European eel (Anguilla anguilla)-Vibrio vulnificus interaction in the gills: Role of the RtxA13 toxin.</title>
        <authorList>
            <person name="Callol A."/>
            <person name="Pajuelo D."/>
            <person name="Ebbesson L."/>
            <person name="Teles M."/>
            <person name="MacKenzie S."/>
            <person name="Amaro C."/>
        </authorList>
    </citation>
    <scope>NUCLEOTIDE SEQUENCE</scope>
</reference>
<sequence>MNVITQCAFKNHRLYKHATERKMMRMDTSQIIHSCASQQWVIASSSNTYQVMLWCLTSK</sequence>